<accession>A0A3E0K6K3</accession>
<dbReference type="AlphaFoldDB" id="A0A3E0K6K3"/>
<name>A0A3E0K6K3_9BACI</name>
<dbReference type="Proteomes" id="UP000257014">
    <property type="component" value="Unassembled WGS sequence"/>
</dbReference>
<gene>
    <name evidence="2" type="ORF">C6P37_04130</name>
</gene>
<feature type="compositionally biased region" description="Basic residues" evidence="1">
    <location>
        <begin position="75"/>
        <end position="89"/>
    </location>
</feature>
<comment type="caution">
    <text evidence="2">The sequence shown here is derived from an EMBL/GenBank/DDBJ whole genome shotgun (WGS) entry which is preliminary data.</text>
</comment>
<evidence type="ECO:0000313" key="2">
    <source>
        <dbReference type="EMBL" id="REJ29988.1"/>
    </source>
</evidence>
<evidence type="ECO:0000256" key="1">
    <source>
        <dbReference type="SAM" id="MobiDB-lite"/>
    </source>
</evidence>
<proteinExistence type="predicted"/>
<feature type="region of interest" description="Disordered" evidence="1">
    <location>
        <begin position="75"/>
        <end position="101"/>
    </location>
</feature>
<evidence type="ECO:0000313" key="3">
    <source>
        <dbReference type="Proteomes" id="UP000257014"/>
    </source>
</evidence>
<protein>
    <submittedName>
        <fullName evidence="2">Uncharacterized protein</fullName>
    </submittedName>
</protein>
<reference evidence="2 3" key="1">
    <citation type="submission" date="2018-03" db="EMBL/GenBank/DDBJ databases">
        <authorList>
            <person name="Keele B.F."/>
        </authorList>
    </citation>
    <scope>NUCLEOTIDE SEQUENCE [LARGE SCALE GENOMIC DNA]</scope>
    <source>
        <strain evidence="2">ZCTH4_d</strain>
    </source>
</reference>
<dbReference type="EMBL" id="QEWE01000012">
    <property type="protein sequence ID" value="REJ29988.1"/>
    <property type="molecule type" value="Genomic_DNA"/>
</dbReference>
<sequence>MEKPLSQLKTFSLTVYEIPEKNSRAIFKGKIGGRGRGLVPDAEFRLRHFLICHAPGHRRRMPRAAGPEGYRYFQKKMKPPRGLIRKKGRMSGTSSAKNRRG</sequence>
<organism evidence="2 3">
    <name type="scientific">Caldibacillus debilis</name>
    <dbReference type="NCBI Taxonomy" id="301148"/>
    <lineage>
        <taxon>Bacteria</taxon>
        <taxon>Bacillati</taxon>
        <taxon>Bacillota</taxon>
        <taxon>Bacilli</taxon>
        <taxon>Bacillales</taxon>
        <taxon>Bacillaceae</taxon>
        <taxon>Caldibacillus</taxon>
    </lineage>
</organism>
<feature type="compositionally biased region" description="Polar residues" evidence="1">
    <location>
        <begin position="91"/>
        <end position="101"/>
    </location>
</feature>